<feature type="compositionally biased region" description="Basic and acidic residues" evidence="1">
    <location>
        <begin position="409"/>
        <end position="426"/>
    </location>
</feature>
<organism evidence="2 3">
    <name type="scientific">Venturia effusa</name>
    <dbReference type="NCBI Taxonomy" id="50376"/>
    <lineage>
        <taxon>Eukaryota</taxon>
        <taxon>Fungi</taxon>
        <taxon>Dikarya</taxon>
        <taxon>Ascomycota</taxon>
        <taxon>Pezizomycotina</taxon>
        <taxon>Dothideomycetes</taxon>
        <taxon>Pleosporomycetidae</taxon>
        <taxon>Venturiales</taxon>
        <taxon>Venturiaceae</taxon>
        <taxon>Venturia</taxon>
    </lineage>
</organism>
<dbReference type="STRING" id="50376.A0A517LMU2"/>
<evidence type="ECO:0000313" key="2">
    <source>
        <dbReference type="EMBL" id="QDS76963.1"/>
    </source>
</evidence>
<dbReference type="AlphaFoldDB" id="A0A517LMU2"/>
<evidence type="ECO:0000256" key="1">
    <source>
        <dbReference type="SAM" id="MobiDB-lite"/>
    </source>
</evidence>
<feature type="compositionally biased region" description="Low complexity" evidence="1">
    <location>
        <begin position="427"/>
        <end position="437"/>
    </location>
</feature>
<feature type="compositionally biased region" description="Basic and acidic residues" evidence="1">
    <location>
        <begin position="145"/>
        <end position="155"/>
    </location>
</feature>
<feature type="region of interest" description="Disordered" evidence="1">
    <location>
        <begin position="145"/>
        <end position="560"/>
    </location>
</feature>
<keyword evidence="3" id="KW-1185">Reference proteome</keyword>
<accession>A0A517LMU2</accession>
<feature type="compositionally biased region" description="Polar residues" evidence="1">
    <location>
        <begin position="170"/>
        <end position="179"/>
    </location>
</feature>
<dbReference type="Proteomes" id="UP000316270">
    <property type="component" value="Chromosome 16"/>
</dbReference>
<proteinExistence type="predicted"/>
<feature type="compositionally biased region" description="Low complexity" evidence="1">
    <location>
        <begin position="284"/>
        <end position="296"/>
    </location>
</feature>
<name>A0A517LMU2_9PEZI</name>
<feature type="compositionally biased region" description="Basic and acidic residues" evidence="1">
    <location>
        <begin position="438"/>
        <end position="448"/>
    </location>
</feature>
<evidence type="ECO:0000313" key="3">
    <source>
        <dbReference type="Proteomes" id="UP000316270"/>
    </source>
</evidence>
<protein>
    <submittedName>
        <fullName evidence="2">Uncharacterized protein</fullName>
    </submittedName>
</protein>
<feature type="compositionally biased region" description="Polar residues" evidence="1">
    <location>
        <begin position="104"/>
        <end position="113"/>
    </location>
</feature>
<sequence>MSDRDAQELRKLDAAIDRIFNAVPADPYILSVPCDEPTFQYPSRQEAHSWQRHTPFSLDEERLQYMTYVYREPGDSCFVVRSQIDEDRDRLKAQIKAQKVSHPLSGTNTPSQGTKKKLSFGAYKTKLAGGPVEYKEIIPEQIKEKAEPKMEEKKVNGVKAGPPPPARSLEATQTPSASASKKRPHPDSNSSRSSIDRKESPHPAKKPRISTPASREPKSSQAPQSNGAPHDLPPLLSPTFLPIADLSTGKWDLPPMLSPTLPPQIEAALLEEVKNPRASSPSLASNDTAAASTAADQESKPQVKPNSTPTKTRPLEREKSPLTMTAAVDKPAEKAAKSVPKVVGRKDLDRAHTPARKTTEEPRPSKADPVSSKSSLIVRLKYGKRNRQRIELYLKLPPNPSRKSPKSSKKIDHIASEARERSDARGRASSSASQTADRSSRAESRETPHSSQSIRPKPAGVAEKRPRAEESDGPPANPKRLKVVDLNRNNNNKPSTPLPPPLLSPVLIQSASKAHAQATPRNKHLKSAVMERSSSNDSIAPTPGAAGTPPPRTGPTSAPLNGVAAGIKAVQLRALNDLSIKYNRLGRQLKHANQDIFKKSNRTEEDQKRAALTGLECILSYMLAYTLGDARRRLESKVCELEGTWISLIPLFRHLGSSTRHYTDLRGLHAYLGVAINARILGALLEKRSRSSSNPSVAVESPQGGPAPSEASGAGSSGVNSDSKNDLEIWKALNELSMKAKRSLPMKTLEGKFPGTCESGSLIGEGDGEKLVGDQGEPLFDGEFSLPIGSESTPIQAVRFGVSLLSEWCRVEEMRYEAQLVL</sequence>
<feature type="compositionally biased region" description="Basic and acidic residues" evidence="1">
    <location>
        <begin position="344"/>
        <end position="366"/>
    </location>
</feature>
<feature type="region of interest" description="Disordered" evidence="1">
    <location>
        <begin position="692"/>
        <end position="722"/>
    </location>
</feature>
<dbReference type="OrthoDB" id="284473at2759"/>
<reference evidence="2 3" key="1">
    <citation type="submission" date="2019-07" db="EMBL/GenBank/DDBJ databases">
        <title>Finished genome of Venturia effusa.</title>
        <authorList>
            <person name="Young C.A."/>
            <person name="Cox M.P."/>
            <person name="Ganley A.R.D."/>
            <person name="David W.J."/>
        </authorList>
    </citation>
    <scope>NUCLEOTIDE SEQUENCE [LARGE SCALE GENOMIC DNA]</scope>
    <source>
        <strain evidence="3">albino</strain>
    </source>
</reference>
<gene>
    <name evidence="2" type="ORF">FKW77_005412</name>
</gene>
<feature type="region of interest" description="Disordered" evidence="1">
    <location>
        <begin position="98"/>
        <end position="117"/>
    </location>
</feature>
<dbReference type="EMBL" id="CP042200">
    <property type="protein sequence ID" value="QDS76963.1"/>
    <property type="molecule type" value="Genomic_DNA"/>
</dbReference>
<feature type="compositionally biased region" description="Low complexity" evidence="1">
    <location>
        <begin position="701"/>
        <end position="718"/>
    </location>
</feature>